<keyword evidence="5 9" id="KW-0479">Metal-binding</keyword>
<dbReference type="NCBIfam" id="NF002600">
    <property type="entry name" value="PRK02256.1"/>
    <property type="match status" value="1"/>
</dbReference>
<keyword evidence="3 9" id="KW-0031">Aminopeptidase</keyword>
<dbReference type="InterPro" id="IPR023358">
    <property type="entry name" value="Peptidase_M18_dom2"/>
</dbReference>
<evidence type="ECO:0000256" key="2">
    <source>
        <dbReference type="ARBA" id="ARBA00008290"/>
    </source>
</evidence>
<dbReference type="KEGG" id="dae:Dtox_4357"/>
<dbReference type="RefSeq" id="WP_015759689.1">
    <property type="nucleotide sequence ID" value="NC_013216.1"/>
</dbReference>
<evidence type="ECO:0000313" key="12">
    <source>
        <dbReference type="Proteomes" id="UP000002217"/>
    </source>
</evidence>
<dbReference type="InterPro" id="IPR001948">
    <property type="entry name" value="Peptidase_M18"/>
</dbReference>
<dbReference type="GO" id="GO:0008270">
    <property type="term" value="F:zinc ion binding"/>
    <property type="evidence" value="ECO:0007669"/>
    <property type="project" value="InterPro"/>
</dbReference>
<name>C8W052_DESAS</name>
<dbReference type="STRING" id="485916.Dtox_4357"/>
<dbReference type="HOGENOM" id="CLU_590123_0_0_9"/>
<dbReference type="Gene3D" id="3.40.630.10">
    <property type="entry name" value="Zn peptidases"/>
    <property type="match status" value="2"/>
</dbReference>
<reference evidence="11 12" key="1">
    <citation type="journal article" date="2009" name="Stand. Genomic Sci.">
        <title>Complete genome sequence of Desulfotomaculum acetoxidans type strain (5575).</title>
        <authorList>
            <person name="Spring S."/>
            <person name="Lapidus A."/>
            <person name="Schroder M."/>
            <person name="Gleim D."/>
            <person name="Sims D."/>
            <person name="Meincke L."/>
            <person name="Glavina Del Rio T."/>
            <person name="Tice H."/>
            <person name="Copeland A."/>
            <person name="Cheng J.F."/>
            <person name="Lucas S."/>
            <person name="Chen F."/>
            <person name="Nolan M."/>
            <person name="Bruce D."/>
            <person name="Goodwin L."/>
            <person name="Pitluck S."/>
            <person name="Ivanova N."/>
            <person name="Mavromatis K."/>
            <person name="Mikhailova N."/>
            <person name="Pati A."/>
            <person name="Chen A."/>
            <person name="Palaniappan K."/>
            <person name="Land M."/>
            <person name="Hauser L."/>
            <person name="Chang Y.J."/>
            <person name="Jeffries C.D."/>
            <person name="Chain P."/>
            <person name="Saunders E."/>
            <person name="Brettin T."/>
            <person name="Detter J.C."/>
            <person name="Goker M."/>
            <person name="Bristow J."/>
            <person name="Eisen J.A."/>
            <person name="Markowitz V."/>
            <person name="Hugenholtz P."/>
            <person name="Kyrpides N.C."/>
            <person name="Klenk H.P."/>
            <person name="Han C."/>
        </authorList>
    </citation>
    <scope>NUCLEOTIDE SEQUENCE [LARGE SCALE GENOMIC DNA]</scope>
    <source>
        <strain evidence="12">ATCC 49208 / DSM 771 / VKM B-1644</strain>
    </source>
</reference>
<dbReference type="SUPFAM" id="SSF53187">
    <property type="entry name" value="Zn-dependent exopeptidases"/>
    <property type="match status" value="1"/>
</dbReference>
<evidence type="ECO:0000256" key="4">
    <source>
        <dbReference type="ARBA" id="ARBA00022670"/>
    </source>
</evidence>
<keyword evidence="7 9" id="KW-0862">Zinc</keyword>
<dbReference type="GO" id="GO:0008237">
    <property type="term" value="F:metallopeptidase activity"/>
    <property type="evidence" value="ECO:0007669"/>
    <property type="project" value="UniProtKB-KW"/>
</dbReference>
<dbReference type="OrthoDB" id="89722at2"/>
<evidence type="ECO:0000256" key="6">
    <source>
        <dbReference type="ARBA" id="ARBA00022801"/>
    </source>
</evidence>
<keyword evidence="8 9" id="KW-0482">Metalloprotease</keyword>
<dbReference type="eggNOG" id="COG1362">
    <property type="taxonomic scope" value="Bacteria"/>
</dbReference>
<evidence type="ECO:0000256" key="10">
    <source>
        <dbReference type="RuleBase" id="RU004387"/>
    </source>
</evidence>
<evidence type="ECO:0000313" key="11">
    <source>
        <dbReference type="EMBL" id="ACV65020.1"/>
    </source>
</evidence>
<dbReference type="GO" id="GO:0004177">
    <property type="term" value="F:aminopeptidase activity"/>
    <property type="evidence" value="ECO:0007669"/>
    <property type="project" value="UniProtKB-KW"/>
</dbReference>
<comment type="similarity">
    <text evidence="2 9">Belongs to the peptidase M18 family.</text>
</comment>
<evidence type="ECO:0000256" key="1">
    <source>
        <dbReference type="ARBA" id="ARBA00001947"/>
    </source>
</evidence>
<gene>
    <name evidence="11" type="ordered locus">Dtox_4357</name>
</gene>
<sequence>MANINGLFYERKNVWERIDDDEKEAVLSFCEDYKIFLNKVKTEREAVQFCSEFVQAKGFKDISTIEKLKPGDSVFVEKNQKALVMAVIGSRPIVEGLNLIGAHIDSPRLDLKPQTLFEKENLGLLKTHYYGGIKKYQWTSIPLSLHGVIIKSDGSKFDFIIGEKEDESVFTITDLLPHLAKEQMEKKMSEAIPGESLNILCGSNPVTDKNIKEKVKAYILEYLYSNYGIIEEDFISAEIEAVPAWGARDIGFDRSLIGSYGQDDRVCAFTSMKALVDAGIPETTSLVILADKEEIGSNGNTGMMSTLLENSVAEIAAKLNPGDCSELLLRRVLAKSKALSADVNAGLDPNYEDVMEKMNAAKLGYGLVITKYTGSRGKSSSNDANAEFIAYIRNLLNKENIIWQTGELGKIDQGGGGTIAYLMAASGMDVVDCGVALLGMHSTFEVAAKTDIYMAYKGYKAFFNA</sequence>
<keyword evidence="12" id="KW-1185">Reference proteome</keyword>
<dbReference type="AlphaFoldDB" id="C8W052"/>
<dbReference type="GO" id="GO:0005737">
    <property type="term" value="C:cytoplasm"/>
    <property type="evidence" value="ECO:0007669"/>
    <property type="project" value="UniProtKB-ARBA"/>
</dbReference>
<dbReference type="SUPFAM" id="SSF101821">
    <property type="entry name" value="Aminopeptidase/glucanase lid domain"/>
    <property type="match status" value="1"/>
</dbReference>
<protein>
    <recommendedName>
        <fullName evidence="10">M18 family aminopeptidase</fullName>
        <ecNumber evidence="10">3.4.11.-</ecNumber>
    </recommendedName>
</protein>
<dbReference type="EMBL" id="CP001720">
    <property type="protein sequence ID" value="ACV65020.1"/>
    <property type="molecule type" value="Genomic_DNA"/>
</dbReference>
<keyword evidence="6 9" id="KW-0378">Hydrolase</keyword>
<accession>C8W052</accession>
<dbReference type="GO" id="GO:0006508">
    <property type="term" value="P:proteolysis"/>
    <property type="evidence" value="ECO:0007669"/>
    <property type="project" value="UniProtKB-KW"/>
</dbReference>
<dbReference type="PRINTS" id="PR00932">
    <property type="entry name" value="AMINO1PTASE"/>
</dbReference>
<dbReference type="PANTHER" id="PTHR28570:SF2">
    <property type="entry name" value="M18 FAMILY AMINOPEPTIDASE 1-RELATED"/>
    <property type="match status" value="1"/>
</dbReference>
<evidence type="ECO:0000256" key="9">
    <source>
        <dbReference type="RuleBase" id="RU004386"/>
    </source>
</evidence>
<comment type="cofactor">
    <cofactor evidence="1 10">
        <name>Zn(2+)</name>
        <dbReference type="ChEBI" id="CHEBI:29105"/>
    </cofactor>
</comment>
<dbReference type="Pfam" id="PF02127">
    <property type="entry name" value="Peptidase_M18"/>
    <property type="match status" value="1"/>
</dbReference>
<dbReference type="EC" id="3.4.11.-" evidence="10"/>
<evidence type="ECO:0000256" key="7">
    <source>
        <dbReference type="ARBA" id="ARBA00022833"/>
    </source>
</evidence>
<organism evidence="11 12">
    <name type="scientific">Desulfofarcimen acetoxidans (strain ATCC 49208 / DSM 771 / KCTC 5769 / VKM B-1644 / 5575)</name>
    <name type="common">Desulfotomaculum acetoxidans</name>
    <dbReference type="NCBI Taxonomy" id="485916"/>
    <lineage>
        <taxon>Bacteria</taxon>
        <taxon>Bacillati</taxon>
        <taxon>Bacillota</taxon>
        <taxon>Clostridia</taxon>
        <taxon>Eubacteriales</taxon>
        <taxon>Peptococcaceae</taxon>
        <taxon>Desulfofarcimen</taxon>
    </lineage>
</organism>
<evidence type="ECO:0000256" key="3">
    <source>
        <dbReference type="ARBA" id="ARBA00022438"/>
    </source>
</evidence>
<dbReference type="PANTHER" id="PTHR28570">
    <property type="entry name" value="ASPARTYL AMINOPEPTIDASE"/>
    <property type="match status" value="1"/>
</dbReference>
<dbReference type="Gene3D" id="2.30.250.10">
    <property type="entry name" value="Aminopeptidase i, Domain 2"/>
    <property type="match status" value="1"/>
</dbReference>
<evidence type="ECO:0000256" key="8">
    <source>
        <dbReference type="ARBA" id="ARBA00023049"/>
    </source>
</evidence>
<proteinExistence type="inferred from homology"/>
<dbReference type="Proteomes" id="UP000002217">
    <property type="component" value="Chromosome"/>
</dbReference>
<evidence type="ECO:0000256" key="5">
    <source>
        <dbReference type="ARBA" id="ARBA00022723"/>
    </source>
</evidence>
<keyword evidence="4 9" id="KW-0645">Protease</keyword>